<feature type="region of interest" description="Disordered" evidence="1">
    <location>
        <begin position="1293"/>
        <end position="1357"/>
    </location>
</feature>
<dbReference type="PANTHER" id="PTHR10412">
    <property type="entry name" value="MANNOSYL-OLIGOSACCHARIDE GLUCOSIDASE"/>
    <property type="match status" value="1"/>
</dbReference>
<dbReference type="Pfam" id="PF03200">
    <property type="entry name" value="Glyco_hydro_63"/>
    <property type="match status" value="1"/>
</dbReference>
<feature type="compositionally biased region" description="Low complexity" evidence="1">
    <location>
        <begin position="986"/>
        <end position="996"/>
    </location>
</feature>
<dbReference type="Pfam" id="PF22422">
    <property type="entry name" value="MGH1-like_GH"/>
    <property type="match status" value="1"/>
</dbReference>
<feature type="compositionally biased region" description="Low complexity" evidence="1">
    <location>
        <begin position="940"/>
        <end position="951"/>
    </location>
</feature>
<feature type="compositionally biased region" description="Acidic residues" evidence="1">
    <location>
        <begin position="345"/>
        <end position="354"/>
    </location>
</feature>
<dbReference type="PANTHER" id="PTHR10412:SF10">
    <property type="entry name" value="GLYCOSYL HYDROLASE FAMILY 63 C-TERMINAL DOMAIN-CONTAINING PROTEIN"/>
    <property type="match status" value="1"/>
</dbReference>
<feature type="compositionally biased region" description="Pro residues" evidence="1">
    <location>
        <begin position="1318"/>
        <end position="1329"/>
    </location>
</feature>
<dbReference type="SMART" id="SM00324">
    <property type="entry name" value="RhoGAP"/>
    <property type="match status" value="1"/>
</dbReference>
<feature type="region of interest" description="Disordered" evidence="1">
    <location>
        <begin position="142"/>
        <end position="253"/>
    </location>
</feature>
<feature type="compositionally biased region" description="Basic and acidic residues" evidence="1">
    <location>
        <begin position="916"/>
        <end position="931"/>
    </location>
</feature>
<dbReference type="GO" id="GO:0007165">
    <property type="term" value="P:signal transduction"/>
    <property type="evidence" value="ECO:0007669"/>
    <property type="project" value="InterPro"/>
</dbReference>
<feature type="compositionally biased region" description="Low complexity" evidence="1">
    <location>
        <begin position="554"/>
        <end position="565"/>
    </location>
</feature>
<feature type="compositionally biased region" description="Polar residues" evidence="1">
    <location>
        <begin position="1684"/>
        <end position="1699"/>
    </location>
</feature>
<evidence type="ECO:0000259" key="2">
    <source>
        <dbReference type="PROSITE" id="PS50238"/>
    </source>
</evidence>
<dbReference type="GO" id="GO:0004573">
    <property type="term" value="F:Glc3Man9GlcNAc2 oligosaccharide glucosidase activity"/>
    <property type="evidence" value="ECO:0007669"/>
    <property type="project" value="InterPro"/>
</dbReference>
<protein>
    <recommendedName>
        <fullName evidence="2">Rho-GAP domain-containing protein</fullName>
    </recommendedName>
</protein>
<dbReference type="PROSITE" id="PS50238">
    <property type="entry name" value="RHOGAP"/>
    <property type="match status" value="1"/>
</dbReference>
<evidence type="ECO:0000256" key="1">
    <source>
        <dbReference type="SAM" id="MobiDB-lite"/>
    </source>
</evidence>
<dbReference type="InterPro" id="IPR008928">
    <property type="entry name" value="6-hairpin_glycosidase_sf"/>
</dbReference>
<dbReference type="InterPro" id="IPR031335">
    <property type="entry name" value="Glyco_hydro_63_C"/>
</dbReference>
<dbReference type="InterPro" id="IPR012341">
    <property type="entry name" value="6hp_glycosidase-like_sf"/>
</dbReference>
<dbReference type="InterPro" id="IPR000198">
    <property type="entry name" value="RhoGAP_dom"/>
</dbReference>
<proteinExistence type="predicted"/>
<dbReference type="GO" id="GO:0009311">
    <property type="term" value="P:oligosaccharide metabolic process"/>
    <property type="evidence" value="ECO:0007669"/>
    <property type="project" value="InterPro"/>
</dbReference>
<sequence length="2376" mass="259955">MSSTKSRPSGWPDSSHSPSSSSSTSASLSSSFSSGSATSEMHESLSDFTQSDHSASPPLPTPIPRPGRVHDLALAAPRPRSSSLAAAMGQSYSKPSPPPSAPANLAQKGIALTAGVANTGLKLKRAFANRRKKSEDATKLFAGRAHAEEKEWTTVVAPPPQATSSTSVAAPVEVNAPPSRNPKGGKLTLQLAAHALRGNKEQQKDPLPSPLPPPPPPKPASMQPSKAPGSPPSSSIHSTTLAKPDIRGSIIPISPGISSAVNFMISNEGQERVPQVRAQEVAEPSDDEEKDIWRKSDSTMSHHTIRPGAGASNRSSRPVSMAESMSSNHTVVPSNKRLSQLVMDSELDTPEEDDSSFKSASEELPPIPAPSDTVKNRRSMSLNLGSITPKFNLPNPPASSAGTLVEGKSISKSQPENHSILAPSTSANETPTLTRAAASGIMSQSQNGTPSAGVNIRGRLAALTSGTTRPERNRTPPSAYSRNTPSPQPQPQLQHSRAAAISISGFGPAAGLAKRAVEKMGRAWGGFSSSSSGSVYSSSSSSTGHSSDHALARTNSNTSSSAMASGKGKNRRTPEAPSGVWSLASSGGASSESDVFMPAPSGPSLGHCIRRPKRVGMSGEVASGVVFGRELRTVVRETAVDAGVNEHDAQGKPHDGEGDIDPAILKALEARALPALIVRCAQHILLWGVHEEGLFRVSGRPSHVTKLRNEFDSGADYDMRSCSPGDLDPHAVSSVFKAFLRELPEPILTLSLIPYFEAALAQEKETISREPPTQPRAARGPTLPSNPKSGVQGLRKPPSLSTLAMPNFSGMRPPSRSLCNAFKSLIAQLPQENKDLIRTVTDLIKATAKESRQTKMPLSNLLLVFCPSLNMNPPLLRVLCEAEDIWEGPPIESPVLDIKRESVVLDISPSAMDSSVDDHDKEGEQADKPADIQEQDLETSSPPSIASGPPSQEHPSTADKKGPRARPLGPRRAHVPPISVENDALSGTSDSSVESKESSSVIRSSFESAIAQDDVISYTSTSESLTSPSSGGFMASSPPFTSSVESLDTPLSSSASPSLQDLHAVSQQCKAVEGPGPAVEIADEEDILTPRRTITNGSVQFPTTGSVPSTPMSPRTFIPSLSLPGLSSQKSPISPTNSAPASPRNRRSKKPSLHLLFSKRSASQLSTSSGGIPYISSPYLQAPRAASDSSVSTPSSTMTAPQSSTFTLPPVLDTPIESSPLHFGLGFDPKSPPISPPHTDTNLPHKDSQPVISTPPEPTPAPGETPIASQYSSSSYTMASDAVKKVQEKLFRGGPTSNIEGLPSQPDRSEPALTISIPKPPATPAPPPKTSKQPDSPSNGVEADATRANGDQRPYRERLMSTLGNAYKGVERYRLEQDDNKERHWKRWGPYLSDRQWATVREDYSGNGDAWSHFPHEHARSRAYRWGEDGIAGISDNHQRLCFALSLWNGEDPILKERLFGVTGHQGNHGEDVKELYYYLDSTPTHSYMKFLYKYPQRRYPYEQLVSENQNRSRDVAEFEILDTDVFDEDRYWDVFVEYAKDEDDPDNVYVRITAYNRGPDAATLHVIPQLWFPNTWSWHTEKPQMPSLSAHSRGGVNCVSVKHPSLGKTHLYCLPSPPPVGPDGNFEVDCENDTVEPDLLFTENNTNFSRLYGGTNETEYVKDAFHDHIIPSHRPPTDESEEQFFSQRTRPRTSSTFGGSVVSDEPEEGPCTPFPRGPSFVNPDKQGTKSAAHYIFRNVPGQGGCAVVRMKLTPLTPKRDASLDDEGVFDDAIEARRQEADEFYNSLVFGPMSDDLRQIMRQALGGMLWTKQFYQFIQKDWLAGDPAQPPPPPERQHVRNKEWRHMHVADILSMPDKWEYPFFAAWDTAFHCIPLAVVDPAFAKKQLDLLTREWYMKPDGQLPAYEWNFSDVNPPVHAWATFRIFKTERKLYGKEDLEFLERVFQKLLLNFTWWVNRKDHDGSGVFEGGFLGLDNIGVFNRSEPLPTGGSLRQADGTAWMAFYCLNMLSIALELAKHNHVYEDIASKFFEHFLFIADAMTYKEGDNELSLWNEEDGMYFDAIQFAPGSSMQLPVRSLVGLIPLYATLVLEPNVLKKFPGFKKRMEWFIDNRPEVSNRNMANMKAGGKDQRRLLALASKERLVKILEKMLDEDEFLSEYGIRSLSKKHKEQPWGIDVHGQRYEVNYWPGDSHSGMFGGNSNWRGPIWLAVNFLLIESLQRFHQYYGDDLQVECPTGSGDYMNLVSVAEEIQHRIIHIFGRDVQGRRATNGGNPKLDHDPHFRDYVWFYEFFHADNGRGLGASHQTGWSGLVAYHILQSGVTCRLPKTPRTPRSLANHYFDDNIETRSEFGDETRSAFSTMSGYDLNTLGDISPDAL</sequence>
<feature type="region of interest" description="Disordered" evidence="1">
    <location>
        <begin position="1226"/>
        <end position="1273"/>
    </location>
</feature>
<reference evidence="3 4" key="1">
    <citation type="journal article" date="2020" name="ISME J.">
        <title>Uncovering the hidden diversity of litter-decomposition mechanisms in mushroom-forming fungi.</title>
        <authorList>
            <person name="Floudas D."/>
            <person name="Bentzer J."/>
            <person name="Ahren D."/>
            <person name="Johansson T."/>
            <person name="Persson P."/>
            <person name="Tunlid A."/>
        </authorList>
    </citation>
    <scope>NUCLEOTIDE SEQUENCE [LARGE SCALE GENOMIC DNA]</scope>
    <source>
        <strain evidence="3 4">CBS 291.85</strain>
    </source>
</reference>
<dbReference type="CDD" id="cd00159">
    <property type="entry name" value="RhoGAP"/>
    <property type="match status" value="1"/>
</dbReference>
<feature type="compositionally biased region" description="Polar residues" evidence="1">
    <location>
        <begin position="475"/>
        <end position="484"/>
    </location>
</feature>
<feature type="region of interest" description="Disordered" evidence="1">
    <location>
        <begin position="527"/>
        <end position="586"/>
    </location>
</feature>
<feature type="compositionally biased region" description="Pro residues" evidence="1">
    <location>
        <begin position="207"/>
        <end position="219"/>
    </location>
</feature>
<feature type="region of interest" description="Disordered" evidence="1">
    <location>
        <begin position="1021"/>
        <end position="1151"/>
    </location>
</feature>
<dbReference type="InterPro" id="IPR054491">
    <property type="entry name" value="MGH1-like_GH"/>
</dbReference>
<feature type="compositionally biased region" description="Low complexity" evidence="1">
    <location>
        <begin position="1021"/>
        <end position="1030"/>
    </location>
</feature>
<dbReference type="Pfam" id="PF00620">
    <property type="entry name" value="RhoGAP"/>
    <property type="match status" value="2"/>
</dbReference>
<feature type="compositionally biased region" description="Polar residues" evidence="1">
    <location>
        <begin position="1092"/>
        <end position="1113"/>
    </location>
</feature>
<feature type="compositionally biased region" description="Low complexity" evidence="1">
    <location>
        <begin position="220"/>
        <end position="235"/>
    </location>
</feature>
<accession>A0A8H5CVD6</accession>
<feature type="region of interest" description="Disordered" evidence="1">
    <location>
        <begin position="462"/>
        <end position="497"/>
    </location>
</feature>
<feature type="region of interest" description="Disordered" evidence="1">
    <location>
        <begin position="910"/>
        <end position="996"/>
    </location>
</feature>
<keyword evidence="4" id="KW-1185">Reference proteome</keyword>
<comment type="caution">
    <text evidence="3">The sequence shown here is derived from an EMBL/GenBank/DDBJ whole genome shotgun (WGS) entry which is preliminary data.</text>
</comment>
<evidence type="ECO:0000313" key="4">
    <source>
        <dbReference type="Proteomes" id="UP000559256"/>
    </source>
</evidence>
<feature type="compositionally biased region" description="Polar residues" evidence="1">
    <location>
        <begin position="1125"/>
        <end position="1140"/>
    </location>
</feature>
<dbReference type="SUPFAM" id="SSF48208">
    <property type="entry name" value="Six-hairpin glycosidases"/>
    <property type="match status" value="1"/>
</dbReference>
<gene>
    <name evidence="3" type="ORF">D9758_006805</name>
</gene>
<feature type="compositionally biased region" description="Low complexity" evidence="1">
    <location>
        <begin position="527"/>
        <end position="545"/>
    </location>
</feature>
<feature type="region of interest" description="Disordered" evidence="1">
    <location>
        <begin position="1"/>
        <end position="106"/>
    </location>
</feature>
<dbReference type="OrthoDB" id="14419at2759"/>
<feature type="region of interest" description="Disordered" evidence="1">
    <location>
        <begin position="269"/>
        <end position="430"/>
    </location>
</feature>
<evidence type="ECO:0000313" key="3">
    <source>
        <dbReference type="EMBL" id="KAF5348662.1"/>
    </source>
</evidence>
<dbReference type="InterPro" id="IPR008936">
    <property type="entry name" value="Rho_GTPase_activation_prot"/>
</dbReference>
<feature type="region of interest" description="Disordered" evidence="1">
    <location>
        <begin position="1673"/>
        <end position="1726"/>
    </location>
</feature>
<name>A0A8H5CVD6_9AGAR</name>
<dbReference type="SUPFAM" id="SSF48350">
    <property type="entry name" value="GTPase activation domain, GAP"/>
    <property type="match status" value="1"/>
</dbReference>
<dbReference type="Gene3D" id="1.50.10.10">
    <property type="match status" value="2"/>
</dbReference>
<feature type="compositionally biased region" description="Low complexity" evidence="1">
    <location>
        <begin position="1185"/>
        <end position="1200"/>
    </location>
</feature>
<feature type="domain" description="Rho-GAP" evidence="2">
    <location>
        <begin position="658"/>
        <end position="916"/>
    </location>
</feature>
<dbReference type="Gene3D" id="1.10.555.10">
    <property type="entry name" value="Rho GTPase activation protein"/>
    <property type="match status" value="1"/>
</dbReference>
<feature type="compositionally biased region" description="Pro residues" evidence="1">
    <location>
        <begin position="1253"/>
        <end position="1263"/>
    </location>
</feature>
<feature type="compositionally biased region" description="Low complexity" evidence="1">
    <location>
        <begin position="1264"/>
        <end position="1273"/>
    </location>
</feature>
<feature type="compositionally biased region" description="Polar residues" evidence="1">
    <location>
        <begin position="410"/>
        <end position="430"/>
    </location>
</feature>
<feature type="region of interest" description="Disordered" evidence="1">
    <location>
        <begin position="764"/>
        <end position="807"/>
    </location>
</feature>
<feature type="region of interest" description="Disordered" evidence="1">
    <location>
        <begin position="1185"/>
        <end position="1208"/>
    </location>
</feature>
<feature type="compositionally biased region" description="Polar residues" evidence="1">
    <location>
        <begin position="1038"/>
        <end position="1069"/>
    </location>
</feature>
<feature type="compositionally biased region" description="Low complexity" evidence="1">
    <location>
        <begin position="72"/>
        <end position="87"/>
    </location>
</feature>
<organism evidence="3 4">
    <name type="scientific">Tetrapyrgos nigripes</name>
    <dbReference type="NCBI Taxonomy" id="182062"/>
    <lineage>
        <taxon>Eukaryota</taxon>
        <taxon>Fungi</taxon>
        <taxon>Dikarya</taxon>
        <taxon>Basidiomycota</taxon>
        <taxon>Agaricomycotina</taxon>
        <taxon>Agaricomycetes</taxon>
        <taxon>Agaricomycetidae</taxon>
        <taxon>Agaricales</taxon>
        <taxon>Marasmiineae</taxon>
        <taxon>Marasmiaceae</taxon>
        <taxon>Tetrapyrgos</taxon>
    </lineage>
</organism>
<feature type="compositionally biased region" description="Low complexity" evidence="1">
    <location>
        <begin position="9"/>
        <end position="39"/>
    </location>
</feature>
<dbReference type="Proteomes" id="UP000559256">
    <property type="component" value="Unassembled WGS sequence"/>
</dbReference>
<dbReference type="InterPro" id="IPR004888">
    <property type="entry name" value="Glycoside_hydrolase_63"/>
</dbReference>
<feature type="compositionally biased region" description="Polar residues" evidence="1">
    <location>
        <begin position="312"/>
        <end position="338"/>
    </location>
</feature>
<dbReference type="EMBL" id="JAACJM010000085">
    <property type="protein sequence ID" value="KAF5348662.1"/>
    <property type="molecule type" value="Genomic_DNA"/>
</dbReference>